<feature type="active site" description="Charge relay system" evidence="5 6">
    <location>
        <position position="244"/>
    </location>
</feature>
<feature type="active site" description="Charge relay system" evidence="5 6">
    <location>
        <position position="192"/>
    </location>
</feature>
<dbReference type="InterPro" id="IPR000209">
    <property type="entry name" value="Peptidase_S8/S53_dom"/>
</dbReference>
<evidence type="ECO:0000256" key="7">
    <source>
        <dbReference type="SAM" id="SignalP"/>
    </source>
</evidence>
<dbReference type="PANTHER" id="PTHR43399">
    <property type="entry name" value="SUBTILISIN-RELATED"/>
    <property type="match status" value="1"/>
</dbReference>
<comment type="similarity">
    <text evidence="1 6">Belongs to the peptidase S8 family.</text>
</comment>
<dbReference type="Proteomes" id="UP000291562">
    <property type="component" value="Chromosome"/>
</dbReference>
<dbReference type="EMBL" id="CP035704">
    <property type="protein sequence ID" value="QBB71312.1"/>
    <property type="molecule type" value="Genomic_DNA"/>
</dbReference>
<dbReference type="Pfam" id="PF00082">
    <property type="entry name" value="Peptidase_S8"/>
    <property type="match status" value="1"/>
</dbReference>
<evidence type="ECO:0000313" key="9">
    <source>
        <dbReference type="EMBL" id="QBB71312.1"/>
    </source>
</evidence>
<dbReference type="PANTHER" id="PTHR43399:SF4">
    <property type="entry name" value="CELL WALL-ASSOCIATED PROTEASE"/>
    <property type="match status" value="1"/>
</dbReference>
<dbReference type="SUPFAM" id="SSF52743">
    <property type="entry name" value="Subtilisin-like"/>
    <property type="match status" value="1"/>
</dbReference>
<dbReference type="KEGG" id="xbc:ELE36_13640"/>
<feature type="active site" description="Charge relay system" evidence="5 6">
    <location>
        <position position="433"/>
    </location>
</feature>
<sequence length="519" mass="54189">MKSQQLSGGKILLAITMFMLASHVHAALSPLAQAKVHPRVLQAMLRHDAAIETLVQFTATANAALLDPNQSYLARRRAWVAMLQSTAQENQASLRAWLDSRHIEYRAFWITNTIWLRADATTLEALADRADVAALNPNPEFANRLPQQQQTVVSSESPDFVETVEWGVGKINAPSVWAAGITGQSVVIAGEDTGYRWDHNALKAKYRGWDGTTANHNYNWHDAIHVVNASCAADSPAPCDDNGHGTHTVGTMIGDDGAGNQTGVAPGARWIGCRNMDAGVGTPARYIECMQWMIAPTDSNGQNPQPDLAPDVISNSWGCDASEGCNTGQELVGAVNNVVAAGIFFAAAAGNDGSASSGGCATIFDAPAIYDSAFVVASSIQTETSANAISGFSSRGPVAGAARVLPDAAAPGSSVRSSYSTSVSTYATLSGTSMATPHVAGAAALLIATNPALKGHPDQVANLLRSTAVHINAGTQSCGGIAATTFPNPVQGSGRIDVYAAFKVAEKIFNDGFGSDVNN</sequence>
<evidence type="ECO:0000259" key="8">
    <source>
        <dbReference type="Pfam" id="PF00082"/>
    </source>
</evidence>
<feature type="signal peptide" evidence="7">
    <location>
        <begin position="1"/>
        <end position="26"/>
    </location>
</feature>
<protein>
    <submittedName>
        <fullName evidence="9">Peptidase S8</fullName>
    </submittedName>
</protein>
<dbReference type="InterPro" id="IPR015500">
    <property type="entry name" value="Peptidase_S8_subtilisin-rel"/>
</dbReference>
<dbReference type="InterPro" id="IPR036852">
    <property type="entry name" value="Peptidase_S8/S53_dom_sf"/>
</dbReference>
<keyword evidence="2 6" id="KW-0645">Protease</keyword>
<organism evidence="9 10">
    <name type="scientific">Pseudolysobacter antarcticus</name>
    <dbReference type="NCBI Taxonomy" id="2511995"/>
    <lineage>
        <taxon>Bacteria</taxon>
        <taxon>Pseudomonadati</taxon>
        <taxon>Pseudomonadota</taxon>
        <taxon>Gammaproteobacteria</taxon>
        <taxon>Lysobacterales</taxon>
        <taxon>Rhodanobacteraceae</taxon>
        <taxon>Pseudolysobacter</taxon>
    </lineage>
</organism>
<dbReference type="GO" id="GO:0006508">
    <property type="term" value="P:proteolysis"/>
    <property type="evidence" value="ECO:0007669"/>
    <property type="project" value="UniProtKB-KW"/>
</dbReference>
<evidence type="ECO:0000256" key="2">
    <source>
        <dbReference type="ARBA" id="ARBA00022670"/>
    </source>
</evidence>
<dbReference type="PROSITE" id="PS00138">
    <property type="entry name" value="SUBTILASE_SER"/>
    <property type="match status" value="1"/>
</dbReference>
<dbReference type="OrthoDB" id="1114329at2"/>
<dbReference type="RefSeq" id="WP_129834191.1">
    <property type="nucleotide sequence ID" value="NZ_CP035704.1"/>
</dbReference>
<dbReference type="Gene3D" id="3.40.50.200">
    <property type="entry name" value="Peptidase S8/S53 domain"/>
    <property type="match status" value="1"/>
</dbReference>
<evidence type="ECO:0000256" key="6">
    <source>
        <dbReference type="PROSITE-ProRule" id="PRU01240"/>
    </source>
</evidence>
<name>A0A411HLA2_9GAMM</name>
<feature type="chain" id="PRO_5019444593" evidence="7">
    <location>
        <begin position="27"/>
        <end position="519"/>
    </location>
</feature>
<evidence type="ECO:0000313" key="10">
    <source>
        <dbReference type="Proteomes" id="UP000291562"/>
    </source>
</evidence>
<accession>A0A411HLA2</accession>
<evidence type="ECO:0000256" key="3">
    <source>
        <dbReference type="ARBA" id="ARBA00022801"/>
    </source>
</evidence>
<dbReference type="InterPro" id="IPR051048">
    <property type="entry name" value="Peptidase_S8/S53_subtilisin"/>
</dbReference>
<gene>
    <name evidence="9" type="ORF">ELE36_13640</name>
</gene>
<keyword evidence="10" id="KW-1185">Reference proteome</keyword>
<dbReference type="PROSITE" id="PS51892">
    <property type="entry name" value="SUBTILASE"/>
    <property type="match status" value="1"/>
</dbReference>
<evidence type="ECO:0000256" key="1">
    <source>
        <dbReference type="ARBA" id="ARBA00011073"/>
    </source>
</evidence>
<dbReference type="AlphaFoldDB" id="A0A411HLA2"/>
<keyword evidence="7" id="KW-0732">Signal</keyword>
<feature type="domain" description="Peptidase S8/S53" evidence="8">
    <location>
        <begin position="183"/>
        <end position="468"/>
    </location>
</feature>
<reference evidence="9 10" key="1">
    <citation type="submission" date="2019-01" db="EMBL/GenBank/DDBJ databases">
        <title>Pseudolysobacter antarctica gen. nov., sp. nov., isolated from Fildes Peninsula, Antarctica.</title>
        <authorList>
            <person name="Wei Z."/>
            <person name="Peng F."/>
        </authorList>
    </citation>
    <scope>NUCLEOTIDE SEQUENCE [LARGE SCALE GENOMIC DNA]</scope>
    <source>
        <strain evidence="9 10">AQ6-296</strain>
    </source>
</reference>
<proteinExistence type="inferred from homology"/>
<keyword evidence="3 6" id="KW-0378">Hydrolase</keyword>
<evidence type="ECO:0000256" key="4">
    <source>
        <dbReference type="ARBA" id="ARBA00022825"/>
    </source>
</evidence>
<dbReference type="GO" id="GO:0004252">
    <property type="term" value="F:serine-type endopeptidase activity"/>
    <property type="evidence" value="ECO:0007669"/>
    <property type="project" value="UniProtKB-UniRule"/>
</dbReference>
<keyword evidence="4 6" id="KW-0720">Serine protease</keyword>
<dbReference type="PRINTS" id="PR00723">
    <property type="entry name" value="SUBTILISIN"/>
</dbReference>
<evidence type="ECO:0000256" key="5">
    <source>
        <dbReference type="PIRSR" id="PIRSR615500-1"/>
    </source>
</evidence>
<dbReference type="InterPro" id="IPR023828">
    <property type="entry name" value="Peptidase_S8_Ser-AS"/>
</dbReference>